<keyword evidence="2" id="KW-1185">Reference proteome</keyword>
<dbReference type="PANTHER" id="PTHR44499">
    <property type="entry name" value="JOUBERIN"/>
    <property type="match status" value="1"/>
</dbReference>
<sequence>MSADLAETGVLPAGEDPANASMKPPPKRRRAATRLLTDRADLSAMPMPAASAGEAPPKPRQKKKRRDPSAGAGAATIDSLRSSLEKDRQDPLIELNTYDPSRSPKKDVKGGGTANQIHSHRNLATAGLRHDDDETAAAAPSVRQGSRARNANQRQLRRPALRRIPAASRPSLLRPPPHRWSLLSQQLPPLNLNEKFENRKLLATAEAEPEVDGRSRRRRPRRRASMRKKKQPRQQQPEQEQQQQAEEGATDEAGGVITEQPQPVGDATAATDAAAASTSRRFDAAGIADEGLIVRLRVHRNRPVEKRHAHSHPESEFTLWTPKPAATWPSSIPIGNFLLPVMTGECDFRRQGNTLPVWEEQLLIGREISPTLLKILMSFSYLKFSTCCLWLPYRTNRINSPRLAGTGLPGLSCGRTPLAAEATAAERSRLQLFEALPLRESEQTGSEVPYLFHWYQSRARIPYPSTLYVTVEEFSPNRNNEQVAGRTRSQFPLREQEGLASGRRGRRGLGRRTRTKRGRGGTDISRTISAGPARTLPTGTHGCSALRASHQTVGGLPQPCRKSASGLPAGLYSYTAAARSSAGGPALSLGKPEFNLVGSRAGIVYDLGWSRKSHLLVSASAADSA</sequence>
<feature type="region of interest" description="Disordered" evidence="1">
    <location>
        <begin position="478"/>
        <end position="537"/>
    </location>
</feature>
<evidence type="ECO:0000313" key="2">
    <source>
        <dbReference type="Proteomes" id="UP000095280"/>
    </source>
</evidence>
<dbReference type="GO" id="GO:0036064">
    <property type="term" value="C:ciliary basal body"/>
    <property type="evidence" value="ECO:0007669"/>
    <property type="project" value="TreeGrafter"/>
</dbReference>
<feature type="compositionally biased region" description="Basic residues" evidence="1">
    <location>
        <begin position="215"/>
        <end position="232"/>
    </location>
</feature>
<dbReference type="InterPro" id="IPR052803">
    <property type="entry name" value="Cilium-Associated_Jouberin"/>
</dbReference>
<dbReference type="PANTHER" id="PTHR44499:SF1">
    <property type="entry name" value="JOUBERIN"/>
    <property type="match status" value="1"/>
</dbReference>
<feature type="region of interest" description="Disordered" evidence="1">
    <location>
        <begin position="1"/>
        <end position="180"/>
    </location>
</feature>
<feature type="compositionally biased region" description="Low complexity" evidence="1">
    <location>
        <begin position="233"/>
        <end position="244"/>
    </location>
</feature>
<protein>
    <submittedName>
        <fullName evidence="3">Chromo domain-containing protein</fullName>
    </submittedName>
</protein>
<proteinExistence type="predicted"/>
<dbReference type="AlphaFoldDB" id="A0A1I8JR32"/>
<organism evidence="2 3">
    <name type="scientific">Macrostomum lignano</name>
    <dbReference type="NCBI Taxonomy" id="282301"/>
    <lineage>
        <taxon>Eukaryota</taxon>
        <taxon>Metazoa</taxon>
        <taxon>Spiralia</taxon>
        <taxon>Lophotrochozoa</taxon>
        <taxon>Platyhelminthes</taxon>
        <taxon>Rhabditophora</taxon>
        <taxon>Macrostomorpha</taxon>
        <taxon>Macrostomida</taxon>
        <taxon>Macrostomidae</taxon>
        <taxon>Macrostomum</taxon>
    </lineage>
</organism>
<dbReference type="GO" id="GO:0044458">
    <property type="term" value="P:motile cilium assembly"/>
    <property type="evidence" value="ECO:0007669"/>
    <property type="project" value="TreeGrafter"/>
</dbReference>
<feature type="region of interest" description="Disordered" evidence="1">
    <location>
        <begin position="206"/>
        <end position="250"/>
    </location>
</feature>
<dbReference type="Proteomes" id="UP000095280">
    <property type="component" value="Unplaced"/>
</dbReference>
<name>A0A1I8JR32_9PLAT</name>
<dbReference type="WBParaSite" id="snap_masked-unitig_40016-processed-gene-0.1-mRNA-1">
    <property type="protein sequence ID" value="snap_masked-unitig_40016-processed-gene-0.1-mRNA-1"/>
    <property type="gene ID" value="snap_masked-unitig_40016-processed-gene-0.1"/>
</dbReference>
<feature type="compositionally biased region" description="Basic residues" evidence="1">
    <location>
        <begin position="503"/>
        <end position="519"/>
    </location>
</feature>
<evidence type="ECO:0000256" key="1">
    <source>
        <dbReference type="SAM" id="MobiDB-lite"/>
    </source>
</evidence>
<feature type="compositionally biased region" description="Polar residues" evidence="1">
    <location>
        <begin position="478"/>
        <end position="490"/>
    </location>
</feature>
<reference evidence="3" key="1">
    <citation type="submission" date="2016-11" db="UniProtKB">
        <authorList>
            <consortium name="WormBaseParasite"/>
        </authorList>
    </citation>
    <scope>IDENTIFICATION</scope>
</reference>
<evidence type="ECO:0000313" key="3">
    <source>
        <dbReference type="WBParaSite" id="snap_masked-unitig_40016-processed-gene-0.1-mRNA-1"/>
    </source>
</evidence>
<accession>A0A1I8JR32</accession>
<feature type="compositionally biased region" description="Low complexity" evidence="1">
    <location>
        <begin position="162"/>
        <end position="172"/>
    </location>
</feature>